<evidence type="ECO:0000313" key="3">
    <source>
        <dbReference type="Proteomes" id="UP000235392"/>
    </source>
</evidence>
<evidence type="ECO:0000313" key="2">
    <source>
        <dbReference type="EMBL" id="PLW12856.1"/>
    </source>
</evidence>
<dbReference type="AlphaFoldDB" id="A0A2N5SI01"/>
<sequence length="212" mass="22428">MPGTWVDHPGDPPGWCRTGSSLKLKATYQLNQLFLTRGRSRKPANGKSIAAPSGSVILDAGGFKLAVAVNQIRQVAVWGEEQPGCRGGARSMRDGEQANGKKPMGNPWVARTINGLGSGIALGVSNPAQPACEGCGPPWAGLRAAQARPIIILMPKHGGLVNLTLFRFPFEFSAKIPFSNLFNTLVAAPLPSNLAAATTTHTYNVSRIFGRT</sequence>
<dbReference type="EMBL" id="PGCI01000871">
    <property type="protein sequence ID" value="PLW12856.1"/>
    <property type="molecule type" value="Genomic_DNA"/>
</dbReference>
<name>A0A2N5SI01_9BASI</name>
<organism evidence="2 3">
    <name type="scientific">Puccinia coronata f. sp. avenae</name>
    <dbReference type="NCBI Taxonomy" id="200324"/>
    <lineage>
        <taxon>Eukaryota</taxon>
        <taxon>Fungi</taxon>
        <taxon>Dikarya</taxon>
        <taxon>Basidiomycota</taxon>
        <taxon>Pucciniomycotina</taxon>
        <taxon>Pucciniomycetes</taxon>
        <taxon>Pucciniales</taxon>
        <taxon>Pucciniaceae</taxon>
        <taxon>Puccinia</taxon>
    </lineage>
</organism>
<reference evidence="2 3" key="1">
    <citation type="submission" date="2017-11" db="EMBL/GenBank/DDBJ databases">
        <title>De novo assembly and phasing of dikaryotic genomes from two isolates of Puccinia coronata f. sp. avenae, the causal agent of oat crown rust.</title>
        <authorList>
            <person name="Miller M.E."/>
            <person name="Zhang Y."/>
            <person name="Omidvar V."/>
            <person name="Sperschneider J."/>
            <person name="Schwessinger B."/>
            <person name="Raley C."/>
            <person name="Palmer J.M."/>
            <person name="Garnica D."/>
            <person name="Upadhyaya N."/>
            <person name="Rathjen J."/>
            <person name="Taylor J.M."/>
            <person name="Park R.F."/>
            <person name="Dodds P.N."/>
            <person name="Hirsch C.D."/>
            <person name="Kianian S.F."/>
            <person name="Figueroa M."/>
        </authorList>
    </citation>
    <scope>NUCLEOTIDE SEQUENCE [LARGE SCALE GENOMIC DNA]</scope>
    <source>
        <strain evidence="2">12SD80</strain>
    </source>
</reference>
<evidence type="ECO:0000256" key="1">
    <source>
        <dbReference type="SAM" id="MobiDB-lite"/>
    </source>
</evidence>
<feature type="region of interest" description="Disordered" evidence="1">
    <location>
        <begin position="83"/>
        <end position="107"/>
    </location>
</feature>
<proteinExistence type="predicted"/>
<protein>
    <submittedName>
        <fullName evidence="2">Uncharacterized protein</fullName>
    </submittedName>
</protein>
<accession>A0A2N5SI01</accession>
<comment type="caution">
    <text evidence="2">The sequence shown here is derived from an EMBL/GenBank/DDBJ whole genome shotgun (WGS) entry which is preliminary data.</text>
</comment>
<dbReference type="Proteomes" id="UP000235392">
    <property type="component" value="Unassembled WGS sequence"/>
</dbReference>
<gene>
    <name evidence="2" type="ORF">PCASD_19956</name>
</gene>